<protein>
    <submittedName>
        <fullName evidence="2">Cyd operon protein YbgE</fullName>
    </submittedName>
</protein>
<accession>A0A9X0UH48</accession>
<keyword evidence="1" id="KW-0812">Transmembrane</keyword>
<comment type="caution">
    <text evidence="2">The sequence shown here is derived from an EMBL/GenBank/DDBJ whole genome shotgun (WGS) entry which is preliminary data.</text>
</comment>
<evidence type="ECO:0000313" key="2">
    <source>
        <dbReference type="EMBL" id="MBC5850682.1"/>
    </source>
</evidence>
<feature type="transmembrane region" description="Helical" evidence="1">
    <location>
        <begin position="49"/>
        <end position="70"/>
    </location>
</feature>
<reference evidence="2" key="1">
    <citation type="submission" date="2020-08" db="EMBL/GenBank/DDBJ databases">
        <title>Genome Sequencing and Pan-Genome Analysis of Migratory bird Vibrio Strains, Inner Mongolia.</title>
        <authorList>
            <person name="Zheng L."/>
        </authorList>
    </citation>
    <scope>NUCLEOTIDE SEQUENCE</scope>
    <source>
        <strain evidence="2">M13F</strain>
    </source>
</reference>
<dbReference type="Pfam" id="PF09600">
    <property type="entry name" value="Cyd_oper_YbgE"/>
    <property type="match status" value="1"/>
</dbReference>
<dbReference type="Proteomes" id="UP000615796">
    <property type="component" value="Unassembled WGS sequence"/>
</dbReference>
<dbReference type="EMBL" id="JACRUP010000003">
    <property type="protein sequence ID" value="MBC5850682.1"/>
    <property type="molecule type" value="Genomic_DNA"/>
</dbReference>
<gene>
    <name evidence="2" type="primary">ybgE</name>
    <name evidence="2" type="ORF">H8Q88_06865</name>
</gene>
<proteinExistence type="predicted"/>
<evidence type="ECO:0000256" key="1">
    <source>
        <dbReference type="SAM" id="Phobius"/>
    </source>
</evidence>
<organism evidence="2 3">
    <name type="scientific">Vibrio metschnikovii</name>
    <dbReference type="NCBI Taxonomy" id="28172"/>
    <lineage>
        <taxon>Bacteria</taxon>
        <taxon>Pseudomonadati</taxon>
        <taxon>Pseudomonadota</taxon>
        <taxon>Gammaproteobacteria</taxon>
        <taxon>Vibrionales</taxon>
        <taxon>Vibrionaceae</taxon>
        <taxon>Vibrio</taxon>
    </lineage>
</organism>
<keyword evidence="1" id="KW-0472">Membrane</keyword>
<name>A0A9X0UH48_VIBME</name>
<sequence>MSDWSERLTRLHQPLDKGALRALAMVLGFYHVAMVMWDPEAYAVSIGGFNAIIGPLLIWAMCSSMVYGVGFKPRYWLWQGVFSPYFSLPILVGFLFLRFSGAS</sequence>
<evidence type="ECO:0000313" key="3">
    <source>
        <dbReference type="Proteomes" id="UP000615796"/>
    </source>
</evidence>
<feature type="transmembrane region" description="Helical" evidence="1">
    <location>
        <begin position="20"/>
        <end position="37"/>
    </location>
</feature>
<dbReference type="AlphaFoldDB" id="A0A9X0UH48"/>
<feature type="transmembrane region" description="Helical" evidence="1">
    <location>
        <begin position="76"/>
        <end position="97"/>
    </location>
</feature>
<keyword evidence="3" id="KW-1185">Reference proteome</keyword>
<keyword evidence="1" id="KW-1133">Transmembrane helix</keyword>
<dbReference type="InterPro" id="IPR011846">
    <property type="entry name" value="Cyd_oper_YbgE"/>
</dbReference>
<dbReference type="RefSeq" id="WP_186461133.1">
    <property type="nucleotide sequence ID" value="NZ_CAWQLT010000001.1"/>
</dbReference>
<dbReference type="NCBIfam" id="TIGR02112">
    <property type="entry name" value="cyd_oper_ybgE"/>
    <property type="match status" value="1"/>
</dbReference>